<dbReference type="AlphaFoldDB" id="E4Z023"/>
<sequence>ILGPIDLDSDIHIGEHGCYDNPVVTHDPHSPAPKDLLGMLRNRPFVLNKASLNSSKKEFCFVKCKEKHDELGHWTHAYVAFMPEKGMFRTKFKKRYKKMEESQRIWAMTLSIFGGVCVAAKFLMYFGYKTQKAITRPERTTLNEFVNPSFEKSLLREIKAEQIRSKKNEEDEAISKIAQNLLARRTSVLPVIKEKKPNQNNHRMNNISEINEEYEEMDKTKF</sequence>
<protein>
    <submittedName>
        <fullName evidence="2">Uncharacterized protein</fullName>
    </submittedName>
</protein>
<name>E4Z023_OIKDI</name>
<dbReference type="EMBL" id="FN656243">
    <property type="protein sequence ID" value="CBY41051.1"/>
    <property type="molecule type" value="Genomic_DNA"/>
</dbReference>
<accession>E4Z023</accession>
<keyword evidence="1" id="KW-1133">Transmembrane helix</keyword>
<reference evidence="2" key="1">
    <citation type="journal article" date="2010" name="Science">
        <title>Plasticity of animal genome architecture unmasked by rapid evolution of a pelagic tunicate.</title>
        <authorList>
            <person name="Denoeud F."/>
            <person name="Henriet S."/>
            <person name="Mungpakdee S."/>
            <person name="Aury J.M."/>
            <person name="Da Silva C."/>
            <person name="Brinkmann H."/>
            <person name="Mikhaleva J."/>
            <person name="Olsen L.C."/>
            <person name="Jubin C."/>
            <person name="Canestro C."/>
            <person name="Bouquet J.M."/>
            <person name="Danks G."/>
            <person name="Poulain J."/>
            <person name="Campsteijn C."/>
            <person name="Adamski M."/>
            <person name="Cross I."/>
            <person name="Yadetie F."/>
            <person name="Muffato M."/>
            <person name="Louis A."/>
            <person name="Butcher S."/>
            <person name="Tsagkogeorga G."/>
            <person name="Konrad A."/>
            <person name="Singh S."/>
            <person name="Jensen M.F."/>
            <person name="Cong E.H."/>
            <person name="Eikeseth-Otteraa H."/>
            <person name="Noel B."/>
            <person name="Anthouard V."/>
            <person name="Porcel B.M."/>
            <person name="Kachouri-Lafond R."/>
            <person name="Nishino A."/>
            <person name="Ugolini M."/>
            <person name="Chourrout P."/>
            <person name="Nishida H."/>
            <person name="Aasland R."/>
            <person name="Huzurbazar S."/>
            <person name="Westhof E."/>
            <person name="Delsuc F."/>
            <person name="Lehrach H."/>
            <person name="Reinhardt R."/>
            <person name="Weissenbach J."/>
            <person name="Roy S.W."/>
            <person name="Artiguenave F."/>
            <person name="Postlethwait J.H."/>
            <person name="Manak J.R."/>
            <person name="Thompson E.M."/>
            <person name="Jaillon O."/>
            <person name="Du Pasquier L."/>
            <person name="Boudinot P."/>
            <person name="Liberles D.A."/>
            <person name="Volff J.N."/>
            <person name="Philippe H."/>
            <person name="Lenhard B."/>
            <person name="Roest Crollius H."/>
            <person name="Wincker P."/>
            <person name="Chourrout D."/>
        </authorList>
    </citation>
    <scope>NUCLEOTIDE SEQUENCE [LARGE SCALE GENOMIC DNA]</scope>
</reference>
<feature type="non-terminal residue" evidence="2">
    <location>
        <position position="1"/>
    </location>
</feature>
<evidence type="ECO:0000313" key="2">
    <source>
        <dbReference type="EMBL" id="CBY41051.1"/>
    </source>
</evidence>
<dbReference type="Proteomes" id="UP000011014">
    <property type="component" value="Unassembled WGS sequence"/>
</dbReference>
<organism evidence="2">
    <name type="scientific">Oikopleura dioica</name>
    <name type="common">Tunicate</name>
    <dbReference type="NCBI Taxonomy" id="34765"/>
    <lineage>
        <taxon>Eukaryota</taxon>
        <taxon>Metazoa</taxon>
        <taxon>Chordata</taxon>
        <taxon>Tunicata</taxon>
        <taxon>Appendicularia</taxon>
        <taxon>Copelata</taxon>
        <taxon>Oikopleuridae</taxon>
        <taxon>Oikopleura</taxon>
    </lineage>
</organism>
<feature type="transmembrane region" description="Helical" evidence="1">
    <location>
        <begin position="105"/>
        <end position="128"/>
    </location>
</feature>
<keyword evidence="1" id="KW-0472">Membrane</keyword>
<evidence type="ECO:0000256" key="1">
    <source>
        <dbReference type="SAM" id="Phobius"/>
    </source>
</evidence>
<keyword evidence="1" id="KW-0812">Transmembrane</keyword>
<gene>
    <name evidence="2" type="ORF">GSOID_T00023097001</name>
</gene>
<proteinExistence type="predicted"/>